<evidence type="ECO:0000313" key="2">
    <source>
        <dbReference type="EMBL" id="EYU18684.1"/>
    </source>
</evidence>
<feature type="domain" description="Calcineurin-like phosphoesterase" evidence="1">
    <location>
        <begin position="7"/>
        <end position="280"/>
    </location>
</feature>
<dbReference type="CDD" id="cd07383">
    <property type="entry name" value="MPP_Dcr2"/>
    <property type="match status" value="1"/>
</dbReference>
<dbReference type="PANTHER" id="PTHR32440:SF11">
    <property type="entry name" value="METALLOPHOSPHOESTERASE DOMAIN-CONTAINING PROTEIN"/>
    <property type="match status" value="1"/>
</dbReference>
<evidence type="ECO:0000259" key="1">
    <source>
        <dbReference type="Pfam" id="PF00149"/>
    </source>
</evidence>
<dbReference type="STRING" id="4155.A0A022PT14"/>
<name>A0A022PT14_ERYGU</name>
<dbReference type="SUPFAM" id="SSF56300">
    <property type="entry name" value="Metallo-dependent phosphatases"/>
    <property type="match status" value="1"/>
</dbReference>
<dbReference type="PIRSF" id="PIRSF030250">
    <property type="entry name" value="Ptase_At2g46880"/>
    <property type="match status" value="1"/>
</dbReference>
<keyword evidence="3" id="KW-1185">Reference proteome</keyword>
<proteinExistence type="predicted"/>
<dbReference type="GO" id="GO:0016788">
    <property type="term" value="F:hydrolase activity, acting on ester bonds"/>
    <property type="evidence" value="ECO:0000318"/>
    <property type="project" value="GO_Central"/>
</dbReference>
<dbReference type="EMBL" id="KI632325">
    <property type="protein sequence ID" value="EYU18684.1"/>
    <property type="molecule type" value="Genomic_DNA"/>
</dbReference>
<dbReference type="Gene3D" id="3.60.21.10">
    <property type="match status" value="1"/>
</dbReference>
<reference evidence="2 3" key="1">
    <citation type="journal article" date="2013" name="Proc. Natl. Acad. Sci. U.S.A.">
        <title>Fine-scale variation in meiotic recombination in Mimulus inferred from population shotgun sequencing.</title>
        <authorList>
            <person name="Hellsten U."/>
            <person name="Wright K.M."/>
            <person name="Jenkins J."/>
            <person name="Shu S."/>
            <person name="Yuan Y."/>
            <person name="Wessler S.R."/>
            <person name="Schmutz J."/>
            <person name="Willis J.H."/>
            <person name="Rokhsar D.S."/>
        </authorList>
    </citation>
    <scope>NUCLEOTIDE SEQUENCE [LARGE SCALE GENOMIC DNA]</scope>
    <source>
        <strain evidence="3">cv. DUN x IM62</strain>
    </source>
</reference>
<gene>
    <name evidence="2" type="ORF">MIMGU_mgv1a019552mg</name>
</gene>
<sequence>MHGGAPFKIALFADLHFGEDTWTAWGPRQDLNSARVMSSVLDQEQPDFVIYLGDVITANNVVVKNASLYWDKALSPTRNRGIPWSTIFGNHDDAPFEWPIEWFSQSGIPQIHCPDTNSPFPGCEECGFRGTTRLELMKNEIERNSLSYSKKGPKNLWPSVSNYVLKLSSSDDSQKAMIFMYFFDSGGGSYPKVISDSQVKWFQRKSKEVNPHARMPEIIFWHIPSEAYKTVAPKFETTSKHYCVGSIFSEDVAAQEGEMGIMKVLEERPSVKAVFVGHNHGLDWCCPYTKKLLWLCFARHSGYGGYGNWDRGARIIEINERPFSLKSWITMEDGHLHSEVLLSS</sequence>
<dbReference type="InterPro" id="IPR029052">
    <property type="entry name" value="Metallo-depent_PP-like"/>
</dbReference>
<dbReference type="AlphaFoldDB" id="A0A022PT14"/>
<dbReference type="InterPro" id="IPR011230">
    <property type="entry name" value="PAP14/16/28/29"/>
</dbReference>
<dbReference type="InterPro" id="IPR004843">
    <property type="entry name" value="Calcineurin-like_PHP"/>
</dbReference>
<dbReference type="Pfam" id="PF00149">
    <property type="entry name" value="Metallophos"/>
    <property type="match status" value="1"/>
</dbReference>
<dbReference type="PANTHER" id="PTHR32440">
    <property type="entry name" value="PHOSPHATASE DCR2-RELATED-RELATED"/>
    <property type="match status" value="1"/>
</dbReference>
<protein>
    <recommendedName>
        <fullName evidence="1">Calcineurin-like phosphoesterase domain-containing protein</fullName>
    </recommendedName>
</protein>
<dbReference type="Proteomes" id="UP000030748">
    <property type="component" value="Unassembled WGS sequence"/>
</dbReference>
<dbReference type="eggNOG" id="KOG1432">
    <property type="taxonomic scope" value="Eukaryota"/>
</dbReference>
<evidence type="ECO:0000313" key="3">
    <source>
        <dbReference type="Proteomes" id="UP000030748"/>
    </source>
</evidence>
<accession>A0A022PT14</accession>
<organism evidence="2 3">
    <name type="scientific">Erythranthe guttata</name>
    <name type="common">Yellow monkey flower</name>
    <name type="synonym">Mimulus guttatus</name>
    <dbReference type="NCBI Taxonomy" id="4155"/>
    <lineage>
        <taxon>Eukaryota</taxon>
        <taxon>Viridiplantae</taxon>
        <taxon>Streptophyta</taxon>
        <taxon>Embryophyta</taxon>
        <taxon>Tracheophyta</taxon>
        <taxon>Spermatophyta</taxon>
        <taxon>Magnoliopsida</taxon>
        <taxon>eudicotyledons</taxon>
        <taxon>Gunneridae</taxon>
        <taxon>Pentapetalae</taxon>
        <taxon>asterids</taxon>
        <taxon>lamiids</taxon>
        <taxon>Lamiales</taxon>
        <taxon>Phrymaceae</taxon>
        <taxon>Erythranthe</taxon>
    </lineage>
</organism>